<protein>
    <submittedName>
        <fullName evidence="2">Uncharacterized protein</fullName>
    </submittedName>
</protein>
<dbReference type="OrthoDB" id="7889159at2"/>
<name>A0A120CWE4_HYPSL</name>
<dbReference type="Proteomes" id="UP000059074">
    <property type="component" value="Unassembled WGS sequence"/>
</dbReference>
<gene>
    <name evidence="2" type="ORF">APY04_1367</name>
</gene>
<dbReference type="AlphaFoldDB" id="A0A120CWE4"/>
<evidence type="ECO:0000313" key="3">
    <source>
        <dbReference type="Proteomes" id="UP000059074"/>
    </source>
</evidence>
<feature type="transmembrane region" description="Helical" evidence="1">
    <location>
        <begin position="40"/>
        <end position="60"/>
    </location>
</feature>
<dbReference type="RefSeq" id="WP_068460924.1">
    <property type="nucleotide sequence ID" value="NZ_LMTR01000045.1"/>
</dbReference>
<feature type="transmembrane region" description="Helical" evidence="1">
    <location>
        <begin position="7"/>
        <end position="28"/>
    </location>
</feature>
<keyword evidence="1" id="KW-0812">Transmembrane</keyword>
<accession>A0A120CWE4</accession>
<reference evidence="2 3" key="1">
    <citation type="submission" date="2015-10" db="EMBL/GenBank/DDBJ databases">
        <title>Transcriptomic analysis of a linuron degrading triple-species bacterial consortium.</title>
        <authorList>
            <person name="Albers P."/>
        </authorList>
    </citation>
    <scope>NUCLEOTIDE SEQUENCE [LARGE SCALE GENOMIC DNA]</scope>
    <source>
        <strain evidence="2 3">WDL6</strain>
    </source>
</reference>
<evidence type="ECO:0000256" key="1">
    <source>
        <dbReference type="SAM" id="Phobius"/>
    </source>
</evidence>
<organism evidence="2 3">
    <name type="scientific">Hyphomicrobium sulfonivorans</name>
    <dbReference type="NCBI Taxonomy" id="121290"/>
    <lineage>
        <taxon>Bacteria</taxon>
        <taxon>Pseudomonadati</taxon>
        <taxon>Pseudomonadota</taxon>
        <taxon>Alphaproteobacteria</taxon>
        <taxon>Hyphomicrobiales</taxon>
        <taxon>Hyphomicrobiaceae</taxon>
        <taxon>Hyphomicrobium</taxon>
    </lineage>
</organism>
<proteinExistence type="predicted"/>
<dbReference type="PATRIC" id="fig|121290.4.peg.2602"/>
<keyword evidence="3" id="KW-1185">Reference proteome</keyword>
<dbReference type="EMBL" id="LMTR01000045">
    <property type="protein sequence ID" value="KWT69284.1"/>
    <property type="molecule type" value="Genomic_DNA"/>
</dbReference>
<keyword evidence="1" id="KW-1133">Transmembrane helix</keyword>
<dbReference type="STRING" id="121290.APY04_1367"/>
<comment type="caution">
    <text evidence="2">The sequence shown here is derived from an EMBL/GenBank/DDBJ whole genome shotgun (WGS) entry which is preliminary data.</text>
</comment>
<sequence length="80" mass="8887">MTDRLAIAALLYPMVSGVLFGAGILPLMMLTEQAQYLAEWFPIIIVASLLLAAPICWYLAPRLRARSQRRKAQKSALQGQ</sequence>
<keyword evidence="1" id="KW-0472">Membrane</keyword>
<evidence type="ECO:0000313" key="2">
    <source>
        <dbReference type="EMBL" id="KWT69284.1"/>
    </source>
</evidence>